<dbReference type="EMBL" id="JALJOR010000001">
    <property type="protein sequence ID" value="KAK9830397.1"/>
    <property type="molecule type" value="Genomic_DNA"/>
</dbReference>
<dbReference type="PROSITE" id="PS51698">
    <property type="entry name" value="U_BOX"/>
    <property type="match status" value="1"/>
</dbReference>
<organism evidence="3 4">
    <name type="scientific">[Myrmecia] bisecta</name>
    <dbReference type="NCBI Taxonomy" id="41462"/>
    <lineage>
        <taxon>Eukaryota</taxon>
        <taxon>Viridiplantae</taxon>
        <taxon>Chlorophyta</taxon>
        <taxon>core chlorophytes</taxon>
        <taxon>Trebouxiophyceae</taxon>
        <taxon>Trebouxiales</taxon>
        <taxon>Trebouxiaceae</taxon>
        <taxon>Myrmecia</taxon>
    </lineage>
</organism>
<dbReference type="InterPro" id="IPR052085">
    <property type="entry name" value="WD-SAM-U-box"/>
</dbReference>
<sequence>MLRCLKLRSLLLCWTPVWVKGVLVDDSGVNAALRTALFRLVEYAGERTCPTEVPAGLTAQQAALDHTWLVIVRLPQGGYFWSPWAGQHAATQLVFSVLVCFLRLLTRLDMHPDRGNGKLRCALSVEAAVRCLELALQEEAAAPIDQRLNDPHSPVMLAMRLLWITTTDGWAEQAANSDTRGLAQSHVAALSRSCSNAAELAEIAEMLAHLQAMCEAGGKPAYQDLAKLNWALSKERLEGIVACSADKPERREQAAALTESLNALKRGLSVHTAYRSAQDADAAFAALMLEEEAEAGHRAQQVAKAAAKRAKKQRVKLKAQESAATGTSLRLPLAAQLRALCDAGRASQRTCPIKQEVMKDPVVCSNGHTYERSAIAAWPALHDTLPMTNQPLASKALIANVAVRQVVASFLQQSKRGLSSC</sequence>
<evidence type="ECO:0000256" key="1">
    <source>
        <dbReference type="SAM" id="SignalP"/>
    </source>
</evidence>
<evidence type="ECO:0000313" key="3">
    <source>
        <dbReference type="EMBL" id="KAK9830397.1"/>
    </source>
</evidence>
<dbReference type="InterPro" id="IPR003613">
    <property type="entry name" value="Ubox_domain"/>
</dbReference>
<dbReference type="PANTHER" id="PTHR46573">
    <property type="entry name" value="WD REPEAT, SAM AND U-BOX DOMAIN-CONTAINING PROTEIN 1"/>
    <property type="match status" value="1"/>
</dbReference>
<protein>
    <recommendedName>
        <fullName evidence="2">U-box domain-containing protein</fullName>
    </recommendedName>
</protein>
<feature type="chain" id="PRO_5043643246" description="U-box domain-containing protein" evidence="1">
    <location>
        <begin position="22"/>
        <end position="421"/>
    </location>
</feature>
<keyword evidence="4" id="KW-1185">Reference proteome</keyword>
<dbReference type="PANTHER" id="PTHR46573:SF1">
    <property type="entry name" value="WD REPEAT, SAM AND U-BOX DOMAIN-CONTAINING PROTEIN 1"/>
    <property type="match status" value="1"/>
</dbReference>
<dbReference type="Gene3D" id="3.30.40.10">
    <property type="entry name" value="Zinc/RING finger domain, C3HC4 (zinc finger)"/>
    <property type="match status" value="1"/>
</dbReference>
<evidence type="ECO:0000313" key="4">
    <source>
        <dbReference type="Proteomes" id="UP001489004"/>
    </source>
</evidence>
<dbReference type="CDD" id="cd16655">
    <property type="entry name" value="RING-Ubox_WDSUB1-like"/>
    <property type="match status" value="1"/>
</dbReference>
<proteinExistence type="predicted"/>
<comment type="caution">
    <text evidence="3">The sequence shown here is derived from an EMBL/GenBank/DDBJ whole genome shotgun (WGS) entry which is preliminary data.</text>
</comment>
<feature type="signal peptide" evidence="1">
    <location>
        <begin position="1"/>
        <end position="21"/>
    </location>
</feature>
<evidence type="ECO:0000259" key="2">
    <source>
        <dbReference type="PROSITE" id="PS51698"/>
    </source>
</evidence>
<gene>
    <name evidence="3" type="ORF">WJX72_011526</name>
</gene>
<dbReference type="InterPro" id="IPR013083">
    <property type="entry name" value="Znf_RING/FYVE/PHD"/>
</dbReference>
<dbReference type="Pfam" id="PF04564">
    <property type="entry name" value="U-box"/>
    <property type="match status" value="1"/>
</dbReference>
<keyword evidence="1" id="KW-0732">Signal</keyword>
<accession>A0AAW1R9W7</accession>
<feature type="domain" description="U-box" evidence="2">
    <location>
        <begin position="344"/>
        <end position="417"/>
    </location>
</feature>
<reference evidence="3 4" key="1">
    <citation type="journal article" date="2024" name="Nat. Commun.">
        <title>Phylogenomics reveals the evolutionary origins of lichenization in chlorophyte algae.</title>
        <authorList>
            <person name="Puginier C."/>
            <person name="Libourel C."/>
            <person name="Otte J."/>
            <person name="Skaloud P."/>
            <person name="Haon M."/>
            <person name="Grisel S."/>
            <person name="Petersen M."/>
            <person name="Berrin J.G."/>
            <person name="Delaux P.M."/>
            <person name="Dal Grande F."/>
            <person name="Keller J."/>
        </authorList>
    </citation>
    <scope>NUCLEOTIDE SEQUENCE [LARGE SCALE GENOMIC DNA]</scope>
    <source>
        <strain evidence="3 4">SAG 2043</strain>
    </source>
</reference>
<name>A0AAW1R9W7_9CHLO</name>
<dbReference type="SMART" id="SM00504">
    <property type="entry name" value="Ubox"/>
    <property type="match status" value="1"/>
</dbReference>
<dbReference type="GO" id="GO:0004842">
    <property type="term" value="F:ubiquitin-protein transferase activity"/>
    <property type="evidence" value="ECO:0007669"/>
    <property type="project" value="InterPro"/>
</dbReference>
<dbReference type="GO" id="GO:0016567">
    <property type="term" value="P:protein ubiquitination"/>
    <property type="evidence" value="ECO:0007669"/>
    <property type="project" value="InterPro"/>
</dbReference>
<dbReference type="AlphaFoldDB" id="A0AAW1R9W7"/>
<dbReference type="SUPFAM" id="SSF57850">
    <property type="entry name" value="RING/U-box"/>
    <property type="match status" value="1"/>
</dbReference>
<dbReference type="Proteomes" id="UP001489004">
    <property type="component" value="Unassembled WGS sequence"/>
</dbReference>